<reference evidence="1" key="1">
    <citation type="journal article" date="2023" name="Comput. Struct. Biotechnol. J.">
        <title>Discovery of a novel marine Bacteroidetes with a rich repertoire of carbohydrate-active enzymes.</title>
        <authorList>
            <person name="Chen B."/>
            <person name="Liu G."/>
            <person name="Chen Q."/>
            <person name="Wang H."/>
            <person name="Liu L."/>
            <person name="Tang K."/>
        </authorList>
    </citation>
    <scope>NUCLEOTIDE SEQUENCE</scope>
    <source>
        <strain evidence="1">TK19036</strain>
    </source>
</reference>
<dbReference type="Pfam" id="PF11751">
    <property type="entry name" value="PorP_SprF"/>
    <property type="match status" value="1"/>
</dbReference>
<reference evidence="1" key="2">
    <citation type="journal article" date="2024" name="Antonie Van Leeuwenhoek">
        <title>Roseihalotalea indica gen. nov., sp. nov., a halophilic Bacteroidetes from mesopelagic Southwest Indian Ocean with higher carbohydrate metabolic potential.</title>
        <authorList>
            <person name="Chen B."/>
            <person name="Zhang M."/>
            <person name="Lin D."/>
            <person name="Ye J."/>
            <person name="Tang K."/>
        </authorList>
    </citation>
    <scope>NUCLEOTIDE SEQUENCE</scope>
    <source>
        <strain evidence="1">TK19036</strain>
    </source>
</reference>
<dbReference type="EMBL" id="CP120682">
    <property type="protein sequence ID" value="WKN37332.1"/>
    <property type="molecule type" value="Genomic_DNA"/>
</dbReference>
<evidence type="ECO:0000313" key="1">
    <source>
        <dbReference type="EMBL" id="WKN37332.1"/>
    </source>
</evidence>
<gene>
    <name evidence="1" type="ORF">K4G66_01250</name>
</gene>
<name>A0AA49JIX4_9BACT</name>
<protein>
    <submittedName>
        <fullName evidence="1">Type IX secretion system membrane protein PorP/SprF</fullName>
    </submittedName>
</protein>
<dbReference type="AlphaFoldDB" id="A0AA49JIX4"/>
<proteinExistence type="predicted"/>
<dbReference type="InterPro" id="IPR019861">
    <property type="entry name" value="PorP/SprF_Bacteroidetes"/>
</dbReference>
<dbReference type="NCBIfam" id="TIGR03519">
    <property type="entry name" value="T9SS_PorP_fam"/>
    <property type="match status" value="1"/>
</dbReference>
<sequence>MLNITRFMQWIAVACLSLAAVTGYGQQQAMYTQYMFNGLAINPAYAGSQESLTMTALAREQWLGLEGAPSSQTFSMHGPFKGRKIALGLLLTHDQIGVTDQYGAYAVYAYRIKLAKGTLSTGLQAGFNSYRASFSRVVVRQGDDITFSSDDLRSFLPNIGAGAYYNTQRFYVGFSLPHLLANPYPGEDGSQAQQYRHWFLTSGYVFDVSPNLKLKPNVLVKAVEGAPLEVDINANFLLNEILWLGASYRSFDAVSFLVEFQATSQFRFGYAYDYTLTDLRSFHTGSHELMLNYRFLRKNKKMLTPRYF</sequence>
<organism evidence="1">
    <name type="scientific">Roseihalotalea indica</name>
    <dbReference type="NCBI Taxonomy" id="2867963"/>
    <lineage>
        <taxon>Bacteria</taxon>
        <taxon>Pseudomonadati</taxon>
        <taxon>Bacteroidota</taxon>
        <taxon>Cytophagia</taxon>
        <taxon>Cytophagales</taxon>
        <taxon>Catalimonadaceae</taxon>
        <taxon>Roseihalotalea</taxon>
    </lineage>
</organism>
<accession>A0AA49JIX4</accession>